<name>A0ACD5UWY8_AVESA</name>
<evidence type="ECO:0000313" key="1">
    <source>
        <dbReference type="EnsemblPlants" id="AVESA.00010b.r2.2CG0324340.1.CDS"/>
    </source>
</evidence>
<reference evidence="1" key="2">
    <citation type="submission" date="2025-09" db="UniProtKB">
        <authorList>
            <consortium name="EnsemblPlants"/>
        </authorList>
    </citation>
    <scope>IDENTIFICATION</scope>
</reference>
<organism evidence="1 2">
    <name type="scientific">Avena sativa</name>
    <name type="common">Oat</name>
    <dbReference type="NCBI Taxonomy" id="4498"/>
    <lineage>
        <taxon>Eukaryota</taxon>
        <taxon>Viridiplantae</taxon>
        <taxon>Streptophyta</taxon>
        <taxon>Embryophyta</taxon>
        <taxon>Tracheophyta</taxon>
        <taxon>Spermatophyta</taxon>
        <taxon>Magnoliopsida</taxon>
        <taxon>Liliopsida</taxon>
        <taxon>Poales</taxon>
        <taxon>Poaceae</taxon>
        <taxon>BOP clade</taxon>
        <taxon>Pooideae</taxon>
        <taxon>Poodae</taxon>
        <taxon>Poeae</taxon>
        <taxon>Poeae Chloroplast Group 1 (Aveneae type)</taxon>
        <taxon>Aveninae</taxon>
        <taxon>Avena</taxon>
    </lineage>
</organism>
<evidence type="ECO:0000313" key="2">
    <source>
        <dbReference type="Proteomes" id="UP001732700"/>
    </source>
</evidence>
<keyword evidence="2" id="KW-1185">Reference proteome</keyword>
<accession>A0ACD5UWY8</accession>
<reference evidence="1" key="1">
    <citation type="submission" date="2021-05" db="EMBL/GenBank/DDBJ databases">
        <authorList>
            <person name="Scholz U."/>
            <person name="Mascher M."/>
            <person name="Fiebig A."/>
        </authorList>
    </citation>
    <scope>NUCLEOTIDE SEQUENCE [LARGE SCALE GENOMIC DNA]</scope>
</reference>
<dbReference type="EnsemblPlants" id="AVESA.00010b.r2.2CG0324340.1">
    <property type="protein sequence ID" value="AVESA.00010b.r2.2CG0324340.1.CDS"/>
    <property type="gene ID" value="AVESA.00010b.r2.2CG0324340"/>
</dbReference>
<protein>
    <submittedName>
        <fullName evidence="1">Uncharacterized protein</fullName>
    </submittedName>
</protein>
<proteinExistence type="predicted"/>
<dbReference type="Proteomes" id="UP001732700">
    <property type="component" value="Chromosome 2C"/>
</dbReference>
<sequence>MAPPVVAATPEFTYEPSPWIDFFAGYDPPPLQQGSEEWTKMRVDKLKQDVCMLFKTCSNMEGRMILVDTLQHLGIDHHFEEEIDIALRQILETNLSNYNLQDVSLRFRLLREHGHWVSQDVFSQFTNEDGSFTKDICNDPRGLLSLYNATHLLIHGETTLELAMTFTRHRLESMSGSLEYPLAKQVERALHIALPRTNKRVEMLHYIYEYEQEEHNPILLELAKLDFNLQQCAHLHELKTITRWWKEFSGYIGLHFIRDRVVEGFTWASVLYYDTGFELARSIITKMIVLITTLDDIYDNHATLEDCQKLHEAIQRWDVNAIPLLPEYLKKFYEELLRTFKNIEDEMPINIQFDIGRLKKAVQNNVTGYLHEAEWSHTNHKPSFEDHVALTSLNIGVPTICVSMMIGLNSIVMKQALEWAARVPEVIITVGKISRFMNDIGAFERRKCKADLPSSVECYINEYRVTSDVAIARIDALIEEEWRTLNKARFVNHTLLPALQQFINLAISTTFFYGNRNDVYTHSAHIERIIKSLFIKPF</sequence>